<feature type="transmembrane region" description="Helical" evidence="1">
    <location>
        <begin position="38"/>
        <end position="56"/>
    </location>
</feature>
<accession>A0A240E366</accession>
<name>A0A240E366_9BURK</name>
<evidence type="ECO:0000313" key="3">
    <source>
        <dbReference type="Proteomes" id="UP000218069"/>
    </source>
</evidence>
<dbReference type="AlphaFoldDB" id="A0A240E366"/>
<keyword evidence="1" id="KW-0472">Membrane</keyword>
<dbReference type="Proteomes" id="UP000218069">
    <property type="component" value="Unassembled WGS sequence"/>
</dbReference>
<feature type="transmembrane region" description="Helical" evidence="1">
    <location>
        <begin position="68"/>
        <end position="87"/>
    </location>
</feature>
<feature type="transmembrane region" description="Helical" evidence="1">
    <location>
        <begin position="6"/>
        <end position="26"/>
    </location>
</feature>
<keyword evidence="3" id="KW-1185">Reference proteome</keyword>
<evidence type="ECO:0008006" key="4">
    <source>
        <dbReference type="Google" id="ProtNLM"/>
    </source>
</evidence>
<dbReference type="EMBL" id="OANS01000003">
    <property type="protein sequence ID" value="SNX28936.1"/>
    <property type="molecule type" value="Genomic_DNA"/>
</dbReference>
<sequence length="89" mass="9286">MGAAMGFLAFLVIGGLTGALALFFYPGPRAVKPSLLRYLVAIFIGFAAAYACSLMGQTTGFFQAGQMLEWLSAVLAACIAGILYAILSK</sequence>
<protein>
    <recommendedName>
        <fullName evidence="4">Transglycosylase associated protein</fullName>
    </recommendedName>
</protein>
<proteinExistence type="predicted"/>
<keyword evidence="1" id="KW-0812">Transmembrane</keyword>
<gene>
    <name evidence="2" type="ORF">SAMN06295945_1296</name>
</gene>
<evidence type="ECO:0000256" key="1">
    <source>
        <dbReference type="SAM" id="Phobius"/>
    </source>
</evidence>
<evidence type="ECO:0000313" key="2">
    <source>
        <dbReference type="EMBL" id="SNX28936.1"/>
    </source>
</evidence>
<reference evidence="3" key="1">
    <citation type="submission" date="2017-08" db="EMBL/GenBank/DDBJ databases">
        <authorList>
            <person name="Varghese N."/>
            <person name="Submissions S."/>
        </authorList>
    </citation>
    <scope>NUCLEOTIDE SEQUENCE [LARGE SCALE GENOMIC DNA]</scope>
    <source>
        <strain evidence="3">AP-Melu-1000-B4</strain>
    </source>
</reference>
<keyword evidence="1" id="KW-1133">Transmembrane helix</keyword>
<organism evidence="2 3">
    <name type="scientific">Polynucleobacter meluiroseus</name>
    <dbReference type="NCBI Taxonomy" id="1938814"/>
    <lineage>
        <taxon>Bacteria</taxon>
        <taxon>Pseudomonadati</taxon>
        <taxon>Pseudomonadota</taxon>
        <taxon>Betaproteobacteria</taxon>
        <taxon>Burkholderiales</taxon>
        <taxon>Burkholderiaceae</taxon>
        <taxon>Polynucleobacter</taxon>
    </lineage>
</organism>